<evidence type="ECO:0000256" key="6">
    <source>
        <dbReference type="ARBA" id="ARBA00022490"/>
    </source>
</evidence>
<keyword evidence="8" id="KW-0862">Zinc</keyword>
<comment type="cofactor">
    <cofactor evidence="2">
        <name>Zn(2+)</name>
        <dbReference type="ChEBI" id="CHEBI:29105"/>
    </cofactor>
</comment>
<evidence type="ECO:0000259" key="11">
    <source>
        <dbReference type="PROSITE" id="PS51464"/>
    </source>
</evidence>
<dbReference type="PANTHER" id="PTHR30390:SF6">
    <property type="entry name" value="DNAA INITIATOR-ASSOCIATING PROTEIN DIAA"/>
    <property type="match status" value="1"/>
</dbReference>
<dbReference type="GO" id="GO:1901135">
    <property type="term" value="P:carbohydrate derivative metabolic process"/>
    <property type="evidence" value="ECO:0007669"/>
    <property type="project" value="InterPro"/>
</dbReference>
<dbReference type="InterPro" id="IPR046348">
    <property type="entry name" value="SIS_dom_sf"/>
</dbReference>
<organism evidence="12">
    <name type="scientific">mine drainage metagenome</name>
    <dbReference type="NCBI Taxonomy" id="410659"/>
    <lineage>
        <taxon>unclassified sequences</taxon>
        <taxon>metagenomes</taxon>
        <taxon>ecological metagenomes</taxon>
    </lineage>
</organism>
<keyword evidence="10" id="KW-0119">Carbohydrate metabolism</keyword>
<reference evidence="12" key="2">
    <citation type="journal article" date="2014" name="ISME J.">
        <title>Microbial stratification in low pH oxic and suboxic macroscopic growths along an acid mine drainage.</title>
        <authorList>
            <person name="Mendez-Garcia C."/>
            <person name="Mesa V."/>
            <person name="Sprenger R.R."/>
            <person name="Richter M."/>
            <person name="Diez M.S."/>
            <person name="Solano J."/>
            <person name="Bargiela R."/>
            <person name="Golyshina O.V."/>
            <person name="Manteca A."/>
            <person name="Ramos J.L."/>
            <person name="Gallego J.R."/>
            <person name="Llorente I."/>
            <person name="Martins Dos Santos V.A."/>
            <person name="Jensen O.N."/>
            <person name="Pelaez A.I."/>
            <person name="Sanchez J."/>
            <person name="Ferrer M."/>
        </authorList>
    </citation>
    <scope>NUCLEOTIDE SEQUENCE</scope>
</reference>
<protein>
    <recommendedName>
        <fullName evidence="5">D-sedoheptulose-7-phosphate isomerase</fullName>
        <ecNumber evidence="5">5.3.1.28</ecNumber>
    </recommendedName>
</protein>
<keyword evidence="6" id="KW-0963">Cytoplasm</keyword>
<comment type="subcellular location">
    <subcellularLocation>
        <location evidence="3">Cytoplasm</location>
    </subcellularLocation>
</comment>
<feature type="domain" description="SIS" evidence="11">
    <location>
        <begin position="62"/>
        <end position="220"/>
    </location>
</feature>
<dbReference type="Gene3D" id="3.40.50.10490">
    <property type="entry name" value="Glucose-6-phosphate isomerase like protein, domain 1"/>
    <property type="match status" value="1"/>
</dbReference>
<dbReference type="EMBL" id="AUZY01009333">
    <property type="protein sequence ID" value="EQD42266.1"/>
    <property type="molecule type" value="Genomic_DNA"/>
</dbReference>
<dbReference type="GO" id="GO:0008968">
    <property type="term" value="F:D-sedoheptulose 7-phosphate isomerase activity"/>
    <property type="evidence" value="ECO:0007669"/>
    <property type="project" value="InterPro"/>
</dbReference>
<accession>T0Z2V6</accession>
<reference evidence="12" key="1">
    <citation type="submission" date="2013-08" db="EMBL/GenBank/DDBJ databases">
        <authorList>
            <person name="Mendez C."/>
            <person name="Richter M."/>
            <person name="Ferrer M."/>
            <person name="Sanchez J."/>
        </authorList>
    </citation>
    <scope>NUCLEOTIDE SEQUENCE</scope>
</reference>
<evidence type="ECO:0000313" key="12">
    <source>
        <dbReference type="EMBL" id="EQD42266.1"/>
    </source>
</evidence>
<dbReference type="GO" id="GO:0097367">
    <property type="term" value="F:carbohydrate derivative binding"/>
    <property type="evidence" value="ECO:0007669"/>
    <property type="project" value="InterPro"/>
</dbReference>
<dbReference type="CDD" id="cd05006">
    <property type="entry name" value="SIS_GmhA"/>
    <property type="match status" value="1"/>
</dbReference>
<evidence type="ECO:0000256" key="5">
    <source>
        <dbReference type="ARBA" id="ARBA00012580"/>
    </source>
</evidence>
<evidence type="ECO:0000256" key="10">
    <source>
        <dbReference type="ARBA" id="ARBA00023277"/>
    </source>
</evidence>
<evidence type="ECO:0000256" key="1">
    <source>
        <dbReference type="ARBA" id="ARBA00000348"/>
    </source>
</evidence>
<dbReference type="AlphaFoldDB" id="T0Z2V6"/>
<dbReference type="InterPro" id="IPR035461">
    <property type="entry name" value="GmhA/DiaA"/>
</dbReference>
<dbReference type="InterPro" id="IPR050099">
    <property type="entry name" value="SIS_GmhA/DiaA_subfam"/>
</dbReference>
<sequence>ALRHLSPVARSELERCKQLLLLESNMPMNLEDVQAAFADSAAVKMRALATLAEPTLRAARVLAARLGDGHQVLACGNGGSSGDAQHLASELVNRFERERVGLPGIALTPDSSVLTAIANDYAYERVFARQIEALGRPGDVLVAFTTSGNSRNVLEAVRCAQARGLWVLALTGKDGGALAPLLRGGDIELRVPAVSTARIQEVHLLLIHTLCTYLDSVFAEDAHLATGKVHADVTTLLPLLLGRQPLVFTNGVFDLLHRGHVHYLQAARREGACLVVGVNSDASVRRLGKGDERPLNALDDRMAVLAGLDAVDYVLPFADDTPLALIEALQPDVLVKGGDWAPETIVGADRVRARGGRVLSIPLRAPAQHHHAGAAYPRRLSRVACSTRGGA</sequence>
<dbReference type="HAMAP" id="MF_00067">
    <property type="entry name" value="GmhA"/>
    <property type="match status" value="1"/>
</dbReference>
<evidence type="ECO:0000256" key="7">
    <source>
        <dbReference type="ARBA" id="ARBA00022723"/>
    </source>
</evidence>
<dbReference type="Pfam" id="PF01467">
    <property type="entry name" value="CTP_transf_like"/>
    <property type="match status" value="1"/>
</dbReference>
<dbReference type="PANTHER" id="PTHR30390">
    <property type="entry name" value="SEDOHEPTULOSE 7-PHOSPHATE ISOMERASE / DNAA INITIATOR-ASSOCIATING FACTOR FOR REPLICATION INITIATION"/>
    <property type="match status" value="1"/>
</dbReference>
<dbReference type="EC" id="5.3.1.28" evidence="5"/>
<comment type="catalytic activity">
    <reaction evidence="1">
        <text>2 D-sedoheptulose 7-phosphate = D-glycero-alpha-D-manno-heptose 7-phosphate + D-glycero-beta-D-manno-heptose 7-phosphate</text>
        <dbReference type="Rhea" id="RHEA:27489"/>
        <dbReference type="ChEBI" id="CHEBI:57483"/>
        <dbReference type="ChEBI" id="CHEBI:60203"/>
        <dbReference type="ChEBI" id="CHEBI:60204"/>
        <dbReference type="EC" id="5.3.1.28"/>
    </reaction>
</comment>
<dbReference type="GO" id="GO:0046872">
    <property type="term" value="F:metal ion binding"/>
    <property type="evidence" value="ECO:0007669"/>
    <property type="project" value="UniProtKB-KW"/>
</dbReference>
<evidence type="ECO:0000256" key="3">
    <source>
        <dbReference type="ARBA" id="ARBA00004496"/>
    </source>
</evidence>
<dbReference type="InterPro" id="IPR004821">
    <property type="entry name" value="Cyt_trans-like"/>
</dbReference>
<dbReference type="PROSITE" id="PS51464">
    <property type="entry name" value="SIS"/>
    <property type="match status" value="1"/>
</dbReference>
<dbReference type="InterPro" id="IPR004515">
    <property type="entry name" value="Phosphoheptose_Isoase"/>
</dbReference>
<dbReference type="InterPro" id="IPR001347">
    <property type="entry name" value="SIS_dom"/>
</dbReference>
<dbReference type="GO" id="GO:0005737">
    <property type="term" value="C:cytoplasm"/>
    <property type="evidence" value="ECO:0007669"/>
    <property type="project" value="UniProtKB-SubCell"/>
</dbReference>
<keyword evidence="7" id="KW-0479">Metal-binding</keyword>
<dbReference type="NCBIfam" id="TIGR00125">
    <property type="entry name" value="cyt_tran_rel"/>
    <property type="match status" value="1"/>
</dbReference>
<keyword evidence="9 12" id="KW-0413">Isomerase</keyword>
<evidence type="ECO:0000256" key="2">
    <source>
        <dbReference type="ARBA" id="ARBA00001947"/>
    </source>
</evidence>
<comment type="similarity">
    <text evidence="4">Belongs to the SIS family. GmhA subfamily.</text>
</comment>
<dbReference type="InterPro" id="IPR014729">
    <property type="entry name" value="Rossmann-like_a/b/a_fold"/>
</dbReference>
<evidence type="ECO:0000256" key="9">
    <source>
        <dbReference type="ARBA" id="ARBA00023235"/>
    </source>
</evidence>
<proteinExistence type="inferred from homology"/>
<evidence type="ECO:0000256" key="4">
    <source>
        <dbReference type="ARBA" id="ARBA00009894"/>
    </source>
</evidence>
<dbReference type="SUPFAM" id="SSF52374">
    <property type="entry name" value="Nucleotidylyl transferase"/>
    <property type="match status" value="1"/>
</dbReference>
<feature type="non-terminal residue" evidence="12">
    <location>
        <position position="1"/>
    </location>
</feature>
<dbReference type="Gene3D" id="3.40.50.620">
    <property type="entry name" value="HUPs"/>
    <property type="match status" value="1"/>
</dbReference>
<name>T0Z2V6_9ZZZZ</name>
<evidence type="ECO:0000256" key="8">
    <source>
        <dbReference type="ARBA" id="ARBA00022833"/>
    </source>
</evidence>
<gene>
    <name evidence="12" type="ORF">B1B_14132</name>
</gene>
<dbReference type="Pfam" id="PF13580">
    <property type="entry name" value="SIS_2"/>
    <property type="match status" value="1"/>
</dbReference>
<dbReference type="SUPFAM" id="SSF53697">
    <property type="entry name" value="SIS domain"/>
    <property type="match status" value="1"/>
</dbReference>
<comment type="caution">
    <text evidence="12">The sequence shown here is derived from an EMBL/GenBank/DDBJ whole genome shotgun (WGS) entry which is preliminary data.</text>
</comment>